<protein>
    <submittedName>
        <fullName evidence="7">Peptide ABC transporter substrate-binding protein</fullName>
    </submittedName>
</protein>
<gene>
    <name evidence="7" type="ORF">H9723_11960</name>
</gene>
<dbReference type="EMBL" id="DXAY01000272">
    <property type="protein sequence ID" value="HIZ75936.1"/>
    <property type="molecule type" value="Genomic_DNA"/>
</dbReference>
<dbReference type="PANTHER" id="PTHR30290:SF10">
    <property type="entry name" value="PERIPLASMIC OLIGOPEPTIDE-BINDING PROTEIN-RELATED"/>
    <property type="match status" value="1"/>
</dbReference>
<dbReference type="InterPro" id="IPR030678">
    <property type="entry name" value="Peptide/Ni-bd"/>
</dbReference>
<evidence type="ECO:0000256" key="2">
    <source>
        <dbReference type="ARBA" id="ARBA00005695"/>
    </source>
</evidence>
<proteinExistence type="inferred from homology"/>
<dbReference type="Pfam" id="PF00496">
    <property type="entry name" value="SBP_bac_5"/>
    <property type="match status" value="1"/>
</dbReference>
<sequence length="544" mass="60673">MKKRLLAVFLTAAMTVTLMAGCGVPGGSSDEGDSEGLKRVTYSLREEPPTLDPQLMNSIPSATAAIHTCAGLTRNVEGEIRGDGAEDWEVSDDGLVYTFHLRDGLKWSDGEDLTAEDYVYGIQRLMDPATASTYSFLGAILKNGNAVNAGEMEVSELGVTAPDESTVEITLEHPATYFTAMTAMSQFCPARQDLVEEYGQDYAADPDKAAYSGPFVVSEWKHGDEIVLAKNDQYWDKDSINLDEIVLKTVADAKTGVAMWEEGELDITEVPTEMTDQYADQSEFVFDGANDYLALNMSEGRILQNKNLRLALNYAVNREEYIQLATNGVYEPNTRYVLPDVNGSEEGTNYGEEFPYEAFPVAGDVDQAKEYLNAAMSELGYSDPSEVVIELLTTDTDLAKKQAEVLQDQIQEALGITIEIRQVTYKQRLEMEADKDFDMVFTGWVPDYPDAYSYLELWLTDGSYNHTSYSNPEYDELVIGSQTETDPKARAEMLFQAEQIFLQDAGVVPLQLRRIQLLVNDNIENFNVYFVGYNYNLVYADIKE</sequence>
<feature type="chain" id="PRO_5038514125" evidence="5">
    <location>
        <begin position="21"/>
        <end position="544"/>
    </location>
</feature>
<dbReference type="GO" id="GO:1904680">
    <property type="term" value="F:peptide transmembrane transporter activity"/>
    <property type="evidence" value="ECO:0007669"/>
    <property type="project" value="TreeGrafter"/>
</dbReference>
<comment type="similarity">
    <text evidence="2">Belongs to the bacterial solute-binding protein 5 family.</text>
</comment>
<dbReference type="InterPro" id="IPR023765">
    <property type="entry name" value="SBP_5_CS"/>
</dbReference>
<dbReference type="PIRSF" id="PIRSF002741">
    <property type="entry name" value="MppA"/>
    <property type="match status" value="1"/>
</dbReference>
<dbReference type="Gene3D" id="3.40.190.10">
    <property type="entry name" value="Periplasmic binding protein-like II"/>
    <property type="match status" value="1"/>
</dbReference>
<dbReference type="PROSITE" id="PS51257">
    <property type="entry name" value="PROKAR_LIPOPROTEIN"/>
    <property type="match status" value="1"/>
</dbReference>
<dbReference type="GO" id="GO:0043190">
    <property type="term" value="C:ATP-binding cassette (ABC) transporter complex"/>
    <property type="evidence" value="ECO:0007669"/>
    <property type="project" value="InterPro"/>
</dbReference>
<dbReference type="GO" id="GO:0015833">
    <property type="term" value="P:peptide transport"/>
    <property type="evidence" value="ECO:0007669"/>
    <property type="project" value="TreeGrafter"/>
</dbReference>
<reference evidence="7" key="1">
    <citation type="journal article" date="2021" name="PeerJ">
        <title>Extensive microbial diversity within the chicken gut microbiome revealed by metagenomics and culture.</title>
        <authorList>
            <person name="Gilroy R."/>
            <person name="Ravi A."/>
            <person name="Getino M."/>
            <person name="Pursley I."/>
            <person name="Horton D.L."/>
            <person name="Alikhan N.F."/>
            <person name="Baker D."/>
            <person name="Gharbi K."/>
            <person name="Hall N."/>
            <person name="Watson M."/>
            <person name="Adriaenssens E.M."/>
            <person name="Foster-Nyarko E."/>
            <person name="Jarju S."/>
            <person name="Secka A."/>
            <person name="Antonio M."/>
            <person name="Oren A."/>
            <person name="Chaudhuri R.R."/>
            <person name="La Ragione R."/>
            <person name="Hildebrand F."/>
            <person name="Pallen M.J."/>
        </authorList>
    </citation>
    <scope>NUCLEOTIDE SEQUENCE</scope>
    <source>
        <strain evidence="7">CHK196-3914</strain>
    </source>
</reference>
<dbReference type="CDD" id="cd08504">
    <property type="entry name" value="PBP2_OppA"/>
    <property type="match status" value="1"/>
</dbReference>
<dbReference type="Proteomes" id="UP000824116">
    <property type="component" value="Unassembled WGS sequence"/>
</dbReference>
<dbReference type="SUPFAM" id="SSF53850">
    <property type="entry name" value="Periplasmic binding protein-like II"/>
    <property type="match status" value="1"/>
</dbReference>
<dbReference type="FunFam" id="3.90.76.10:FF:000001">
    <property type="entry name" value="Oligopeptide ABC transporter substrate-binding protein"/>
    <property type="match status" value="1"/>
</dbReference>
<dbReference type="PROSITE" id="PS01040">
    <property type="entry name" value="SBP_BACTERIAL_5"/>
    <property type="match status" value="1"/>
</dbReference>
<dbReference type="Gene3D" id="3.10.105.10">
    <property type="entry name" value="Dipeptide-binding Protein, Domain 3"/>
    <property type="match status" value="1"/>
</dbReference>
<comment type="caution">
    <text evidence="7">The sequence shown here is derived from an EMBL/GenBank/DDBJ whole genome shotgun (WGS) entry which is preliminary data.</text>
</comment>
<name>A0A9D2K286_9FIRM</name>
<feature type="signal peptide" evidence="5">
    <location>
        <begin position="1"/>
        <end position="20"/>
    </location>
</feature>
<accession>A0A9D2K286</accession>
<dbReference type="InterPro" id="IPR000914">
    <property type="entry name" value="SBP_5_dom"/>
</dbReference>
<feature type="domain" description="Solute-binding protein family 5" evidence="6">
    <location>
        <begin position="80"/>
        <end position="464"/>
    </location>
</feature>
<dbReference type="Gene3D" id="3.90.76.10">
    <property type="entry name" value="Dipeptide-binding Protein, Domain 1"/>
    <property type="match status" value="1"/>
</dbReference>
<dbReference type="AlphaFoldDB" id="A0A9D2K286"/>
<keyword evidence="3" id="KW-0813">Transport</keyword>
<evidence type="ECO:0000256" key="4">
    <source>
        <dbReference type="ARBA" id="ARBA00022729"/>
    </source>
</evidence>
<keyword evidence="4 5" id="KW-0732">Signal</keyword>
<evidence type="ECO:0000256" key="5">
    <source>
        <dbReference type="SAM" id="SignalP"/>
    </source>
</evidence>
<dbReference type="InterPro" id="IPR039424">
    <property type="entry name" value="SBP_5"/>
</dbReference>
<dbReference type="GO" id="GO:0042597">
    <property type="term" value="C:periplasmic space"/>
    <property type="evidence" value="ECO:0007669"/>
    <property type="project" value="UniProtKB-ARBA"/>
</dbReference>
<evidence type="ECO:0000256" key="1">
    <source>
        <dbReference type="ARBA" id="ARBA00004193"/>
    </source>
</evidence>
<dbReference type="PANTHER" id="PTHR30290">
    <property type="entry name" value="PERIPLASMIC BINDING COMPONENT OF ABC TRANSPORTER"/>
    <property type="match status" value="1"/>
</dbReference>
<evidence type="ECO:0000256" key="3">
    <source>
        <dbReference type="ARBA" id="ARBA00022448"/>
    </source>
</evidence>
<evidence type="ECO:0000313" key="8">
    <source>
        <dbReference type="Proteomes" id="UP000824116"/>
    </source>
</evidence>
<organism evidence="7 8">
    <name type="scientific">Candidatus Mediterraneibacter stercoravium</name>
    <dbReference type="NCBI Taxonomy" id="2838685"/>
    <lineage>
        <taxon>Bacteria</taxon>
        <taxon>Bacillati</taxon>
        <taxon>Bacillota</taxon>
        <taxon>Clostridia</taxon>
        <taxon>Lachnospirales</taxon>
        <taxon>Lachnospiraceae</taxon>
        <taxon>Mediterraneibacter</taxon>
    </lineage>
</organism>
<comment type="subcellular location">
    <subcellularLocation>
        <location evidence="1">Cell membrane</location>
        <topology evidence="1">Lipid-anchor</topology>
    </subcellularLocation>
</comment>
<evidence type="ECO:0000313" key="7">
    <source>
        <dbReference type="EMBL" id="HIZ75936.1"/>
    </source>
</evidence>
<evidence type="ECO:0000259" key="6">
    <source>
        <dbReference type="Pfam" id="PF00496"/>
    </source>
</evidence>
<reference evidence="7" key="2">
    <citation type="submission" date="2021-04" db="EMBL/GenBank/DDBJ databases">
        <authorList>
            <person name="Gilroy R."/>
        </authorList>
    </citation>
    <scope>NUCLEOTIDE SEQUENCE</scope>
    <source>
        <strain evidence="7">CHK196-3914</strain>
    </source>
</reference>